<dbReference type="Proteomes" id="UP001383192">
    <property type="component" value="Unassembled WGS sequence"/>
</dbReference>
<name>A0AAW0B6U3_9AGAR</name>
<dbReference type="InterPro" id="IPR046700">
    <property type="entry name" value="DUF6570"/>
</dbReference>
<accession>A0AAW0B6U3</accession>
<dbReference type="Pfam" id="PF20209">
    <property type="entry name" value="DUF6570"/>
    <property type="match status" value="1"/>
</dbReference>
<evidence type="ECO:0000313" key="3">
    <source>
        <dbReference type="Proteomes" id="UP001383192"/>
    </source>
</evidence>
<comment type="caution">
    <text evidence="2">The sequence shown here is derived from an EMBL/GenBank/DDBJ whole genome shotgun (WGS) entry which is preliminary data.</text>
</comment>
<dbReference type="EMBL" id="JAYKXP010000172">
    <property type="protein sequence ID" value="KAK7021329.1"/>
    <property type="molecule type" value="Genomic_DNA"/>
</dbReference>
<keyword evidence="3" id="KW-1185">Reference proteome</keyword>
<organism evidence="2 3">
    <name type="scientific">Paramarasmius palmivorus</name>
    <dbReference type="NCBI Taxonomy" id="297713"/>
    <lineage>
        <taxon>Eukaryota</taxon>
        <taxon>Fungi</taxon>
        <taxon>Dikarya</taxon>
        <taxon>Basidiomycota</taxon>
        <taxon>Agaricomycotina</taxon>
        <taxon>Agaricomycetes</taxon>
        <taxon>Agaricomycetidae</taxon>
        <taxon>Agaricales</taxon>
        <taxon>Marasmiineae</taxon>
        <taxon>Marasmiaceae</taxon>
        <taxon>Paramarasmius</taxon>
    </lineage>
</organism>
<proteinExistence type="predicted"/>
<gene>
    <name evidence="2" type="ORF">VNI00_017431</name>
</gene>
<evidence type="ECO:0000259" key="1">
    <source>
        <dbReference type="Pfam" id="PF20209"/>
    </source>
</evidence>
<dbReference type="AlphaFoldDB" id="A0AAW0B6U3"/>
<protein>
    <recommendedName>
        <fullName evidence="1">DUF6570 domain-containing protein</fullName>
    </recommendedName>
</protein>
<reference evidence="2 3" key="1">
    <citation type="submission" date="2024-01" db="EMBL/GenBank/DDBJ databases">
        <title>A draft genome for a cacao thread blight-causing isolate of Paramarasmius palmivorus.</title>
        <authorList>
            <person name="Baruah I.K."/>
            <person name="Bukari Y."/>
            <person name="Amoako-Attah I."/>
            <person name="Meinhardt L.W."/>
            <person name="Bailey B.A."/>
            <person name="Cohen S.P."/>
        </authorList>
    </citation>
    <scope>NUCLEOTIDE SEQUENCE [LARGE SCALE GENOMIC DNA]</scope>
    <source>
        <strain evidence="2 3">GH-12</strain>
    </source>
</reference>
<evidence type="ECO:0000313" key="2">
    <source>
        <dbReference type="EMBL" id="KAK7021329.1"/>
    </source>
</evidence>
<sequence>MAFEAPIPKVYNMLPPPKEDIEEVLAILFTGPAEPTPEDFKYTPLLVRRNVVKDALTWLILNHSGYSDVQLSIDNLMQYDESLPPCAITWKVADSNRSRESGAIIDDDEEEALPDGDCQFTVHGITSEDLCKLTSDEITGIAAEYFDNGGKVLGIGRKDHGESIWKNPLLYPKMFPWLYPYGLGGFGTVALSEAVHKKYLLMYHDKRFQLDENFPIVAFSHGQVKSATQAGWLLADKSSFDAVADRLLKIDQTVLGNIASRMANGEKQVKYQDQLPPKNICEMKYGP</sequence>
<feature type="domain" description="DUF6570" evidence="1">
    <location>
        <begin position="2"/>
        <end position="76"/>
    </location>
</feature>